<feature type="compositionally biased region" description="Pro residues" evidence="1">
    <location>
        <begin position="298"/>
        <end position="310"/>
    </location>
</feature>
<name>A0A9X6NMD7_HYPEX</name>
<feature type="compositionally biased region" description="Low complexity" evidence="1">
    <location>
        <begin position="388"/>
        <end position="397"/>
    </location>
</feature>
<evidence type="ECO:0000313" key="3">
    <source>
        <dbReference type="Proteomes" id="UP000192578"/>
    </source>
</evidence>
<feature type="compositionally biased region" description="Polar residues" evidence="1">
    <location>
        <begin position="267"/>
        <end position="292"/>
    </location>
</feature>
<feature type="region of interest" description="Disordered" evidence="1">
    <location>
        <begin position="260"/>
        <end position="327"/>
    </location>
</feature>
<proteinExistence type="predicted"/>
<accession>A0A9X6NMD7</accession>
<sequence length="421" mass="45124">MSPRRVLSTCRPFFPCRPFFKQGYVPLLCLLILQLLPCRCAVVGVFFGEVAAKSALGALPMYGAWSEPQAIPYRIPGEEAYSPAQISFILQAMERINRDMCRCIRFVPYVSGLHRAKDHLFISQTMNDRTAQRNLFDLPRQADPCDLGQGQKGRHHRRTVRMHRLELVDLNLLRPYDPEESVDTSSDFDYQSITMPNPTKHANLGTVLYSFRESSASSSKSSGLSYGDCLALARLYRDKGCKLQCCSALNIPNIILTMPQSIPPTGPHTTSTPVGGGSTASTADSVSPNTTLAGDPETTPPPTIPPPTVAPPTLVTTTLGTTPPLTVAPPTLVTTTLGTTLPSTVAPPTLITTTLGTTLPPTVAPPTVVTTTLGPIPPDETLPPRPTPSTTLSPLAPDETVPPVTGAATLGPLPPERTGMQ</sequence>
<evidence type="ECO:0008006" key="4">
    <source>
        <dbReference type="Google" id="ProtNLM"/>
    </source>
</evidence>
<comment type="caution">
    <text evidence="2">The sequence shown here is derived from an EMBL/GenBank/DDBJ whole genome shotgun (WGS) entry which is preliminary data.</text>
</comment>
<feature type="compositionally biased region" description="Pro residues" evidence="1">
    <location>
        <begin position="375"/>
        <end position="387"/>
    </location>
</feature>
<organism evidence="2 3">
    <name type="scientific">Hypsibius exemplaris</name>
    <name type="common">Freshwater tardigrade</name>
    <dbReference type="NCBI Taxonomy" id="2072580"/>
    <lineage>
        <taxon>Eukaryota</taxon>
        <taxon>Metazoa</taxon>
        <taxon>Ecdysozoa</taxon>
        <taxon>Tardigrada</taxon>
        <taxon>Eutardigrada</taxon>
        <taxon>Parachela</taxon>
        <taxon>Hypsibioidea</taxon>
        <taxon>Hypsibiidae</taxon>
        <taxon>Hypsibius</taxon>
    </lineage>
</organism>
<dbReference type="OrthoDB" id="291007at2759"/>
<reference evidence="3" key="1">
    <citation type="submission" date="2017-01" db="EMBL/GenBank/DDBJ databases">
        <title>Comparative genomics of anhydrobiosis in the tardigrade Hypsibius dujardini.</title>
        <authorList>
            <person name="Yoshida Y."/>
            <person name="Koutsovoulos G."/>
            <person name="Laetsch D."/>
            <person name="Stevens L."/>
            <person name="Kumar S."/>
            <person name="Horikawa D."/>
            <person name="Ishino K."/>
            <person name="Komine S."/>
            <person name="Tomita M."/>
            <person name="Blaxter M."/>
            <person name="Arakawa K."/>
        </authorList>
    </citation>
    <scope>NUCLEOTIDE SEQUENCE [LARGE SCALE GENOMIC DNA]</scope>
    <source>
        <strain evidence="3">Z151</strain>
    </source>
</reference>
<gene>
    <name evidence="2" type="ORF">BV898_16667</name>
</gene>
<dbReference type="EMBL" id="MTYJ01000256">
    <property type="protein sequence ID" value="OWA52209.1"/>
    <property type="molecule type" value="Genomic_DNA"/>
</dbReference>
<evidence type="ECO:0000256" key="1">
    <source>
        <dbReference type="SAM" id="MobiDB-lite"/>
    </source>
</evidence>
<keyword evidence="3" id="KW-1185">Reference proteome</keyword>
<dbReference type="AlphaFoldDB" id="A0A9X6NMD7"/>
<dbReference type="Proteomes" id="UP000192578">
    <property type="component" value="Unassembled WGS sequence"/>
</dbReference>
<feature type="compositionally biased region" description="Low complexity" evidence="1">
    <location>
        <begin position="311"/>
        <end position="327"/>
    </location>
</feature>
<protein>
    <recommendedName>
        <fullName evidence="4">Peptidase M12A domain-containing protein</fullName>
    </recommendedName>
</protein>
<evidence type="ECO:0000313" key="2">
    <source>
        <dbReference type="EMBL" id="OWA52209.1"/>
    </source>
</evidence>
<feature type="region of interest" description="Disordered" evidence="1">
    <location>
        <begin position="373"/>
        <end position="421"/>
    </location>
</feature>